<dbReference type="EMBL" id="CP012332">
    <property type="protein sequence ID" value="AKU91805.1"/>
    <property type="molecule type" value="Genomic_DNA"/>
</dbReference>
<dbReference type="SUPFAM" id="SSF54211">
    <property type="entry name" value="Ribosomal protein S5 domain 2-like"/>
    <property type="match status" value="1"/>
</dbReference>
<accession>A0A0K1PE63</accession>
<dbReference type="GO" id="GO:0005524">
    <property type="term" value="F:ATP binding"/>
    <property type="evidence" value="ECO:0007669"/>
    <property type="project" value="InterPro"/>
</dbReference>
<dbReference type="PATRIC" id="fig|1391653.3.peg.2291"/>
<dbReference type="InterPro" id="IPR027417">
    <property type="entry name" value="P-loop_NTPase"/>
</dbReference>
<dbReference type="KEGG" id="vin:AKJ08_2192"/>
<dbReference type="Pfam" id="PF13541">
    <property type="entry name" value="ChlI"/>
    <property type="match status" value="1"/>
</dbReference>
<protein>
    <submittedName>
        <fullName evidence="3">MG(2+) CHELATASE FAMILY PROTEIN / ComM-related protein</fullName>
    </submittedName>
</protein>
<dbReference type="Pfam" id="PF13335">
    <property type="entry name" value="Mg_chelatase_C"/>
    <property type="match status" value="1"/>
</dbReference>
<dbReference type="InterPro" id="IPR014721">
    <property type="entry name" value="Ribsml_uS5_D2-typ_fold_subgr"/>
</dbReference>
<dbReference type="NCBIfam" id="TIGR00368">
    <property type="entry name" value="YifB family Mg chelatase-like AAA ATPase"/>
    <property type="match status" value="1"/>
</dbReference>
<name>A0A0K1PE63_9BACT</name>
<proteinExistence type="inferred from homology"/>
<reference evidence="3 4" key="1">
    <citation type="submission" date="2015-08" db="EMBL/GenBank/DDBJ databases">
        <authorList>
            <person name="Babu N.S."/>
            <person name="Beckwith C.J."/>
            <person name="Beseler K.G."/>
            <person name="Brison A."/>
            <person name="Carone J.V."/>
            <person name="Caskin T.P."/>
            <person name="Diamond M."/>
            <person name="Durham M.E."/>
            <person name="Foxe J.M."/>
            <person name="Go M."/>
            <person name="Henderson B.A."/>
            <person name="Jones I.B."/>
            <person name="McGettigan J.A."/>
            <person name="Micheletti S.J."/>
            <person name="Nasrallah M.E."/>
            <person name="Ortiz D."/>
            <person name="Piller C.R."/>
            <person name="Privatt S.R."/>
            <person name="Schneider S.L."/>
            <person name="Sharp S."/>
            <person name="Smith T.C."/>
            <person name="Stanton J.D."/>
            <person name="Ullery H.E."/>
            <person name="Wilson R.J."/>
            <person name="Serrano M.G."/>
            <person name="Buck G."/>
            <person name="Lee V."/>
            <person name="Wang Y."/>
            <person name="Carvalho R."/>
            <person name="Voegtly L."/>
            <person name="Shi R."/>
            <person name="Duckworth R."/>
            <person name="Johnson A."/>
            <person name="Loviza R."/>
            <person name="Walstead R."/>
            <person name="Shah Z."/>
            <person name="Kiflezghi M."/>
            <person name="Wade K."/>
            <person name="Ball S.L."/>
            <person name="Bradley K.W."/>
            <person name="Asai D.J."/>
            <person name="Bowman C.A."/>
            <person name="Russell D.A."/>
            <person name="Pope W.H."/>
            <person name="Jacobs-Sera D."/>
            <person name="Hendrix R.W."/>
            <person name="Hatfull G.F."/>
        </authorList>
    </citation>
    <scope>NUCLEOTIDE SEQUENCE [LARGE SCALE GENOMIC DNA]</scope>
    <source>
        <strain evidence="3 4">DSM 27710</strain>
    </source>
</reference>
<dbReference type="Proteomes" id="UP000055590">
    <property type="component" value="Chromosome"/>
</dbReference>
<dbReference type="InterPro" id="IPR045006">
    <property type="entry name" value="CHLI-like"/>
</dbReference>
<organism evidence="3 4">
    <name type="scientific">Vulgatibacter incomptus</name>
    <dbReference type="NCBI Taxonomy" id="1391653"/>
    <lineage>
        <taxon>Bacteria</taxon>
        <taxon>Pseudomonadati</taxon>
        <taxon>Myxococcota</taxon>
        <taxon>Myxococcia</taxon>
        <taxon>Myxococcales</taxon>
        <taxon>Cystobacterineae</taxon>
        <taxon>Vulgatibacteraceae</taxon>
        <taxon>Vulgatibacter</taxon>
    </lineage>
</organism>
<dbReference type="InterPro" id="IPR025158">
    <property type="entry name" value="Mg_chelat-rel_C"/>
</dbReference>
<feature type="domain" description="AAA+ ATPase" evidence="2">
    <location>
        <begin position="184"/>
        <end position="346"/>
    </location>
</feature>
<gene>
    <name evidence="3" type="ORF">AKJ08_2192</name>
</gene>
<sequence length="482" mass="51521">MPVFQVVGMGDRAVAESRHRVRSAIQQSGFQFPQQRMTVNLAPADLRKDGTGFDLPIAVAVLIAAGFAKPERLEGFLLAGELALDGSLRPIPGGLSLAAHARDQGCAGVILPVESAREAAVVDGIEILGCSSLAQLASYLAGDERLPSPEPFRFDPARSPQELDLCDVRGQSEARFALEVAAAGGHNLILIGPPGTGKTMLARRLSSLLPDLSFPEALEATRVWSAAGRLGGRPILTRPPFCAPHHSVSDAGLIGASNPPAPGEASLAHRGVLFLDELPEFRRNALESLREPLEDGEIRIRRAHLSVSYPATFQLVATMNPCPCGRYSAANPALCSCAIEAVRRYRSRLSGPLLDRIDMHVEVGPVATEALTGPPGESSRSVRERVFAARERAADRLGCLDGIGPALTNAAVPTGLLRKACRARPDAEAYLATLIRGWELSARAFDRLLRVARTIADLADRDALEVEDVVRATCFRMLDQGL</sequence>
<dbReference type="SUPFAM" id="SSF52540">
    <property type="entry name" value="P-loop containing nucleoside triphosphate hydrolases"/>
    <property type="match status" value="1"/>
</dbReference>
<dbReference type="SMART" id="SM00382">
    <property type="entry name" value="AAA"/>
    <property type="match status" value="1"/>
</dbReference>
<evidence type="ECO:0000313" key="4">
    <source>
        <dbReference type="Proteomes" id="UP000055590"/>
    </source>
</evidence>
<dbReference type="PANTHER" id="PTHR32039:SF7">
    <property type="entry name" value="COMPETENCE PROTEIN COMM"/>
    <property type="match status" value="1"/>
</dbReference>
<dbReference type="AlphaFoldDB" id="A0A0K1PE63"/>
<evidence type="ECO:0000256" key="1">
    <source>
        <dbReference type="ARBA" id="ARBA00006354"/>
    </source>
</evidence>
<comment type="similarity">
    <text evidence="1">Belongs to the Mg-chelatase subunits D/I family. ComM subfamily.</text>
</comment>
<dbReference type="CDD" id="cd00009">
    <property type="entry name" value="AAA"/>
    <property type="match status" value="1"/>
</dbReference>
<dbReference type="InterPro" id="IPR000523">
    <property type="entry name" value="Mg_chelatse_chII-like_cat_dom"/>
</dbReference>
<keyword evidence="4" id="KW-1185">Reference proteome</keyword>
<dbReference type="InterPro" id="IPR003593">
    <property type="entry name" value="AAA+_ATPase"/>
</dbReference>
<dbReference type="Gene3D" id="3.40.50.300">
    <property type="entry name" value="P-loop containing nucleotide triphosphate hydrolases"/>
    <property type="match status" value="1"/>
</dbReference>
<dbReference type="STRING" id="1391653.AKJ08_2192"/>
<dbReference type="Pfam" id="PF01078">
    <property type="entry name" value="Mg_chelatase"/>
    <property type="match status" value="1"/>
</dbReference>
<evidence type="ECO:0000259" key="2">
    <source>
        <dbReference type="SMART" id="SM00382"/>
    </source>
</evidence>
<dbReference type="Gene3D" id="3.30.230.10">
    <property type="match status" value="1"/>
</dbReference>
<dbReference type="InterPro" id="IPR004482">
    <property type="entry name" value="Mg_chelat-rel"/>
</dbReference>
<dbReference type="PANTHER" id="PTHR32039">
    <property type="entry name" value="MAGNESIUM-CHELATASE SUBUNIT CHLI"/>
    <property type="match status" value="1"/>
</dbReference>
<dbReference type="InterPro" id="IPR020568">
    <property type="entry name" value="Ribosomal_Su5_D2-typ_SF"/>
</dbReference>
<evidence type="ECO:0000313" key="3">
    <source>
        <dbReference type="EMBL" id="AKU91805.1"/>
    </source>
</evidence>